<dbReference type="PROSITE" id="PS50144">
    <property type="entry name" value="MATH"/>
    <property type="match status" value="1"/>
</dbReference>
<dbReference type="PROSITE" id="PS50097">
    <property type="entry name" value="BTB"/>
    <property type="match status" value="1"/>
</dbReference>
<dbReference type="InterPro" id="IPR008974">
    <property type="entry name" value="TRAF-like"/>
</dbReference>
<dbReference type="InterPro" id="IPR056423">
    <property type="entry name" value="BACK_BPM_SPOP"/>
</dbReference>
<dbReference type="Proteomes" id="UP001497457">
    <property type="component" value="Chromosome 6rd"/>
</dbReference>
<feature type="domain" description="MATH" evidence="5">
    <location>
        <begin position="11"/>
        <end position="161"/>
    </location>
</feature>
<dbReference type="Pfam" id="PF24570">
    <property type="entry name" value="BACK_BPM_SPOP"/>
    <property type="match status" value="1"/>
</dbReference>
<dbReference type="InterPro" id="IPR002083">
    <property type="entry name" value="MATH/TRAF_dom"/>
</dbReference>
<keyword evidence="7" id="KW-1185">Reference proteome</keyword>
<evidence type="ECO:0000256" key="2">
    <source>
        <dbReference type="ARBA" id="ARBA00010846"/>
    </source>
</evidence>
<dbReference type="SUPFAM" id="SSF54695">
    <property type="entry name" value="POZ domain"/>
    <property type="match status" value="1"/>
</dbReference>
<evidence type="ECO:0008006" key="8">
    <source>
        <dbReference type="Google" id="ProtNLM"/>
    </source>
</evidence>
<evidence type="ECO:0000256" key="1">
    <source>
        <dbReference type="ARBA" id="ARBA00004906"/>
    </source>
</evidence>
<evidence type="ECO:0000259" key="4">
    <source>
        <dbReference type="PROSITE" id="PS50097"/>
    </source>
</evidence>
<evidence type="ECO:0000256" key="3">
    <source>
        <dbReference type="SAM" id="Phobius"/>
    </source>
</evidence>
<feature type="domain" description="BTB" evidence="4">
    <location>
        <begin position="219"/>
        <end position="286"/>
    </location>
</feature>
<keyword evidence="3" id="KW-1133">Transmembrane helix</keyword>
<accession>A0ABC9FKB5</accession>
<dbReference type="Gene3D" id="1.25.40.420">
    <property type="match status" value="1"/>
</dbReference>
<dbReference type="Gene3D" id="2.60.210.10">
    <property type="entry name" value="Apoptosis, Tumor Necrosis Factor Receptor Associated Protein 2, Chain A"/>
    <property type="match status" value="1"/>
</dbReference>
<dbReference type="CDD" id="cd00121">
    <property type="entry name" value="MATH"/>
    <property type="match status" value="1"/>
</dbReference>
<sequence length="422" mass="45556">MPPPPSPVPCGTSITLTMGSYAEAKKKLPNGRCIKSDPISAGGHSWRIAFYPNGTNLTGTNGVIMSLFLLMDDDDAAAEGNAGEEAVIVKFSFTIHGDDVGVAGGGGSPVLITGEVSAAFFSRQGENAHGFEHFLSRNCNCNCFEKLALVESDRFVIRCHLTIFPAGTRPAPSVGIARVPPPVQPEPPAAEQRLVRARSSPALGLHGDLDRLLETKEGADVEIEVCGKVFAAHKTVLAARSPVFMEDFFGPAKEKDTEFVRIGDMRPEVFEALLNYMYTDSLPNQLAMSNSLERKGAVLAEDLLVAADRYGVKGLKSPIEDKLCGHVGVSTVSLMLELAEKHQCCKLKKNCLGFISSGANARAVVAGNDFENLARSCPSVVKDVIMEILDTREERSRCLINICIYAFCFILPFLVFAVFNKQ</sequence>
<evidence type="ECO:0000313" key="6">
    <source>
        <dbReference type="EMBL" id="CAL5076948.1"/>
    </source>
</evidence>
<evidence type="ECO:0000313" key="7">
    <source>
        <dbReference type="Proteomes" id="UP001497457"/>
    </source>
</evidence>
<gene>
    <name evidence="6" type="ORF">URODEC1_LOCUS106421</name>
</gene>
<protein>
    <recommendedName>
        <fullName evidence="8">BTB domain-containing protein</fullName>
    </recommendedName>
</protein>
<evidence type="ECO:0000259" key="5">
    <source>
        <dbReference type="PROSITE" id="PS50144"/>
    </source>
</evidence>
<dbReference type="InterPro" id="IPR000210">
    <property type="entry name" value="BTB/POZ_dom"/>
</dbReference>
<dbReference type="AlphaFoldDB" id="A0ABC9FKB5"/>
<reference evidence="7" key="1">
    <citation type="submission" date="2024-06" db="EMBL/GenBank/DDBJ databases">
        <authorList>
            <person name="Ryan C."/>
        </authorList>
    </citation>
    <scope>NUCLEOTIDE SEQUENCE [LARGE SCALE GENOMIC DNA]</scope>
</reference>
<dbReference type="EMBL" id="OZ075116">
    <property type="protein sequence ID" value="CAL5076948.1"/>
    <property type="molecule type" value="Genomic_DNA"/>
</dbReference>
<dbReference type="Pfam" id="PF22486">
    <property type="entry name" value="MATH_2"/>
    <property type="match status" value="1"/>
</dbReference>
<dbReference type="Pfam" id="PF00651">
    <property type="entry name" value="BTB"/>
    <property type="match status" value="1"/>
</dbReference>
<dbReference type="PANTHER" id="PTHR26379:SF506">
    <property type="entry name" value="BTB DOMAIN-CONTAINING PROTEIN"/>
    <property type="match status" value="1"/>
</dbReference>
<dbReference type="Gene3D" id="3.30.710.10">
    <property type="entry name" value="Potassium Channel Kv1.1, Chain A"/>
    <property type="match status" value="1"/>
</dbReference>
<dbReference type="SUPFAM" id="SSF49599">
    <property type="entry name" value="TRAF domain-like"/>
    <property type="match status" value="1"/>
</dbReference>
<dbReference type="InterPro" id="IPR011333">
    <property type="entry name" value="SKP1/BTB/POZ_sf"/>
</dbReference>
<feature type="transmembrane region" description="Helical" evidence="3">
    <location>
        <begin position="399"/>
        <end position="419"/>
    </location>
</feature>
<reference evidence="6 7" key="2">
    <citation type="submission" date="2024-10" db="EMBL/GenBank/DDBJ databases">
        <authorList>
            <person name="Ryan C."/>
        </authorList>
    </citation>
    <scope>NUCLEOTIDE SEQUENCE [LARGE SCALE GENOMIC DNA]</scope>
</reference>
<dbReference type="PANTHER" id="PTHR26379">
    <property type="entry name" value="BTB/POZ AND MATH DOMAIN-CONTAINING PROTEIN 1"/>
    <property type="match status" value="1"/>
</dbReference>
<dbReference type="SMART" id="SM00225">
    <property type="entry name" value="BTB"/>
    <property type="match status" value="1"/>
</dbReference>
<proteinExistence type="inferred from homology"/>
<comment type="similarity">
    <text evidence="2">Belongs to the Tdpoz family.</text>
</comment>
<comment type="pathway">
    <text evidence="1">Protein modification; protein ubiquitination.</text>
</comment>
<keyword evidence="3" id="KW-0472">Membrane</keyword>
<name>A0ABC9FKB5_9POAL</name>
<organism evidence="6 7">
    <name type="scientific">Urochloa decumbens</name>
    <dbReference type="NCBI Taxonomy" id="240449"/>
    <lineage>
        <taxon>Eukaryota</taxon>
        <taxon>Viridiplantae</taxon>
        <taxon>Streptophyta</taxon>
        <taxon>Embryophyta</taxon>
        <taxon>Tracheophyta</taxon>
        <taxon>Spermatophyta</taxon>
        <taxon>Magnoliopsida</taxon>
        <taxon>Liliopsida</taxon>
        <taxon>Poales</taxon>
        <taxon>Poaceae</taxon>
        <taxon>PACMAD clade</taxon>
        <taxon>Panicoideae</taxon>
        <taxon>Panicodae</taxon>
        <taxon>Paniceae</taxon>
        <taxon>Melinidinae</taxon>
        <taxon>Urochloa</taxon>
    </lineage>
</organism>
<keyword evidence="3" id="KW-0812">Transmembrane</keyword>
<dbReference type="InterPro" id="IPR045005">
    <property type="entry name" value="BPM1-6"/>
</dbReference>